<sequence length="75" mass="8458">MGKKLSKEFETFIGNRMKGHDGVMKKSDSWLKGKDRDLRKMETAADGFDAQMEKLAGIFRNGLAAKIIKNNSDHN</sequence>
<evidence type="ECO:0000313" key="2">
    <source>
        <dbReference type="Proteomes" id="UP000682403"/>
    </source>
</evidence>
<dbReference type="EMBL" id="JAGVRK010000001">
    <property type="protein sequence ID" value="MBS2968421.1"/>
    <property type="molecule type" value="Genomic_DNA"/>
</dbReference>
<evidence type="ECO:0000313" key="1">
    <source>
        <dbReference type="EMBL" id="MBS2968421.1"/>
    </source>
</evidence>
<dbReference type="Proteomes" id="UP000682403">
    <property type="component" value="Unassembled WGS sequence"/>
</dbReference>
<organism evidence="1 2">
    <name type="scientific">Metabacillus flavus</name>
    <dbReference type="NCBI Taxonomy" id="2823519"/>
    <lineage>
        <taxon>Bacteria</taxon>
        <taxon>Bacillati</taxon>
        <taxon>Bacillota</taxon>
        <taxon>Bacilli</taxon>
        <taxon>Bacillales</taxon>
        <taxon>Bacillaceae</taxon>
        <taxon>Metabacillus</taxon>
    </lineage>
</organism>
<gene>
    <name evidence="1" type="ORF">J9317_06565</name>
</gene>
<keyword evidence="2" id="KW-1185">Reference proteome</keyword>
<accession>A0ABS5LCR8</accession>
<protein>
    <submittedName>
        <fullName evidence="1">Uncharacterized protein</fullName>
    </submittedName>
</protein>
<proteinExistence type="predicted"/>
<comment type="caution">
    <text evidence="1">The sequence shown here is derived from an EMBL/GenBank/DDBJ whole genome shotgun (WGS) entry which is preliminary data.</text>
</comment>
<reference evidence="1 2" key="1">
    <citation type="submission" date="2021-04" db="EMBL/GenBank/DDBJ databases">
        <title>Metabacillus sp. strain KIGAM252 whole genome sequence.</title>
        <authorList>
            <person name="Seo M.-J."/>
            <person name="Cho E.-S."/>
            <person name="Hwang C.Y."/>
            <person name="Yoon D.J."/>
        </authorList>
    </citation>
    <scope>NUCLEOTIDE SEQUENCE [LARGE SCALE GENOMIC DNA]</scope>
    <source>
        <strain evidence="1 2">KIGAM252</strain>
    </source>
</reference>
<name>A0ABS5LCR8_9BACI</name>
<dbReference type="RefSeq" id="WP_211557187.1">
    <property type="nucleotide sequence ID" value="NZ_JAGVRK010000001.1"/>
</dbReference>